<accession>A0A6C0GFY1</accession>
<evidence type="ECO:0000313" key="1">
    <source>
        <dbReference type="EMBL" id="QHT66734.1"/>
    </source>
</evidence>
<sequence length="58" mass="6238">MILQAIKGVFQVAGGNTYTRSFLIKRTTGIHAVTIIDKRKKKLQIPLSQNVGIASVGG</sequence>
<dbReference type="AlphaFoldDB" id="A0A6C0GFY1"/>
<protein>
    <submittedName>
        <fullName evidence="1">Uncharacterized protein</fullName>
    </submittedName>
</protein>
<keyword evidence="2" id="KW-1185">Reference proteome</keyword>
<reference evidence="1 2" key="1">
    <citation type="submission" date="2020-01" db="EMBL/GenBank/DDBJ databases">
        <authorList>
            <person name="Kim M.K."/>
        </authorList>
    </citation>
    <scope>NUCLEOTIDE SEQUENCE [LARGE SCALE GENOMIC DNA]</scope>
    <source>
        <strain evidence="1 2">172606-1</strain>
    </source>
</reference>
<dbReference type="RefSeq" id="WP_162442787.1">
    <property type="nucleotide sequence ID" value="NZ_CP048222.1"/>
</dbReference>
<name>A0A6C0GFY1_9BACT</name>
<proteinExistence type="predicted"/>
<dbReference type="Proteomes" id="UP000480178">
    <property type="component" value="Chromosome"/>
</dbReference>
<evidence type="ECO:0000313" key="2">
    <source>
        <dbReference type="Proteomes" id="UP000480178"/>
    </source>
</evidence>
<organism evidence="1 2">
    <name type="scientific">Rhodocytophaga rosea</name>
    <dbReference type="NCBI Taxonomy" id="2704465"/>
    <lineage>
        <taxon>Bacteria</taxon>
        <taxon>Pseudomonadati</taxon>
        <taxon>Bacteroidota</taxon>
        <taxon>Cytophagia</taxon>
        <taxon>Cytophagales</taxon>
        <taxon>Rhodocytophagaceae</taxon>
        <taxon>Rhodocytophaga</taxon>
    </lineage>
</organism>
<gene>
    <name evidence="1" type="ORF">GXP67_08705</name>
</gene>
<dbReference type="EMBL" id="CP048222">
    <property type="protein sequence ID" value="QHT66734.1"/>
    <property type="molecule type" value="Genomic_DNA"/>
</dbReference>
<dbReference type="KEGG" id="rhoz:GXP67_08705"/>